<dbReference type="SUPFAM" id="SSF52283">
    <property type="entry name" value="Formate/glycerate dehydrogenase catalytic domain-like"/>
    <property type="match status" value="1"/>
</dbReference>
<dbReference type="OrthoDB" id="277029at2"/>
<name>A0A5C5Y3R5_9PLAN</name>
<keyword evidence="2 4" id="KW-0560">Oxidoreductase</keyword>
<dbReference type="PROSITE" id="PS00670">
    <property type="entry name" value="D_2_HYDROXYACID_DH_2"/>
    <property type="match status" value="1"/>
</dbReference>
<organism evidence="7 8">
    <name type="scientific">Crateriforma conspicua</name>
    <dbReference type="NCBI Taxonomy" id="2527996"/>
    <lineage>
        <taxon>Bacteria</taxon>
        <taxon>Pseudomonadati</taxon>
        <taxon>Planctomycetota</taxon>
        <taxon>Planctomycetia</taxon>
        <taxon>Planctomycetales</taxon>
        <taxon>Planctomycetaceae</taxon>
        <taxon>Crateriforma</taxon>
    </lineage>
</organism>
<evidence type="ECO:0000313" key="8">
    <source>
        <dbReference type="Proteomes" id="UP000317238"/>
    </source>
</evidence>
<dbReference type="PANTHER" id="PTHR43026:SF1">
    <property type="entry name" value="2-HYDROXYACID DEHYDROGENASE HOMOLOG 1-RELATED"/>
    <property type="match status" value="1"/>
</dbReference>
<dbReference type="CDD" id="cd12183">
    <property type="entry name" value="LDH_like_2"/>
    <property type="match status" value="1"/>
</dbReference>
<proteinExistence type="inferred from homology"/>
<comment type="similarity">
    <text evidence="1 4">Belongs to the D-isomer specific 2-hydroxyacid dehydrogenase family.</text>
</comment>
<dbReference type="PANTHER" id="PTHR43026">
    <property type="entry name" value="2-HYDROXYACID DEHYDROGENASE HOMOLOG 1-RELATED"/>
    <property type="match status" value="1"/>
</dbReference>
<feature type="domain" description="D-isomer specific 2-hydroxyacid dehydrogenase catalytic" evidence="5">
    <location>
        <begin position="11"/>
        <end position="332"/>
    </location>
</feature>
<dbReference type="EMBL" id="SJPL01000001">
    <property type="protein sequence ID" value="TWT69794.1"/>
    <property type="molecule type" value="Genomic_DNA"/>
</dbReference>
<dbReference type="Proteomes" id="UP000317238">
    <property type="component" value="Unassembled WGS sequence"/>
</dbReference>
<sequence>MKVACFSTKSYDRQFIDEALESRDADLPQHEFRFLKPDLNRDTVVLADESDAICAFVNDRLDREVLEALKVAGIRFVVMRCAGFNNIDLKAAADFGIRAARVPKYSPYAVAEHAMGLLLTLNRKIHRAYHRVRDNNFSLEGLIGFDLHGRTVGIVGTGEIGKVFTRIASGFGCRCLMYDVHTDPAMESLGEYVSMERLLAESDIVSLHCPLNPHTYHLIDADALQTMKPGAIVVNTSRGGLVDAAAAIKCLKSGHLGGLALDVYEEESGLFFNDLSSQIIQDDVLTRLMTFPNVLITAHQAFFTSDAMRSIAMTTLTNLDCFESGQAVENEIVDRSE</sequence>
<comment type="caution">
    <text evidence="7">The sequence shown here is derived from an EMBL/GenBank/DDBJ whole genome shotgun (WGS) entry which is preliminary data.</text>
</comment>
<dbReference type="GO" id="GO:0008720">
    <property type="term" value="F:D-lactate dehydrogenase (NAD+) activity"/>
    <property type="evidence" value="ECO:0007669"/>
    <property type="project" value="UniProtKB-EC"/>
</dbReference>
<dbReference type="GO" id="GO:0051287">
    <property type="term" value="F:NAD binding"/>
    <property type="evidence" value="ECO:0007669"/>
    <property type="project" value="InterPro"/>
</dbReference>
<dbReference type="RefSeq" id="WP_146439042.1">
    <property type="nucleotide sequence ID" value="NZ_SJPL01000001.1"/>
</dbReference>
<evidence type="ECO:0000259" key="5">
    <source>
        <dbReference type="Pfam" id="PF00389"/>
    </source>
</evidence>
<evidence type="ECO:0000256" key="3">
    <source>
        <dbReference type="ARBA" id="ARBA00023027"/>
    </source>
</evidence>
<dbReference type="PROSITE" id="PS00671">
    <property type="entry name" value="D_2_HYDROXYACID_DH_3"/>
    <property type="match status" value="1"/>
</dbReference>
<keyword evidence="8" id="KW-1185">Reference proteome</keyword>
<dbReference type="InterPro" id="IPR006140">
    <property type="entry name" value="D-isomer_DH_NAD-bd"/>
</dbReference>
<gene>
    <name evidence="7" type="primary">ldhA</name>
    <name evidence="7" type="ORF">Pan14r_20870</name>
</gene>
<evidence type="ECO:0000256" key="4">
    <source>
        <dbReference type="RuleBase" id="RU003719"/>
    </source>
</evidence>
<dbReference type="InterPro" id="IPR036291">
    <property type="entry name" value="NAD(P)-bd_dom_sf"/>
</dbReference>
<dbReference type="InterPro" id="IPR029753">
    <property type="entry name" value="D-isomer_DH_CS"/>
</dbReference>
<dbReference type="AlphaFoldDB" id="A0A5C5Y3R5"/>
<dbReference type="EC" id="1.1.1.28" evidence="7"/>
<evidence type="ECO:0000313" key="7">
    <source>
        <dbReference type="EMBL" id="TWT69794.1"/>
    </source>
</evidence>
<reference evidence="7 8" key="1">
    <citation type="submission" date="2019-02" db="EMBL/GenBank/DDBJ databases">
        <title>Deep-cultivation of Planctomycetes and their phenomic and genomic characterization uncovers novel biology.</title>
        <authorList>
            <person name="Wiegand S."/>
            <person name="Jogler M."/>
            <person name="Boedeker C."/>
            <person name="Pinto D."/>
            <person name="Vollmers J."/>
            <person name="Rivas-Marin E."/>
            <person name="Kohn T."/>
            <person name="Peeters S.H."/>
            <person name="Heuer A."/>
            <person name="Rast P."/>
            <person name="Oberbeckmann S."/>
            <person name="Bunk B."/>
            <person name="Jeske O."/>
            <person name="Meyerdierks A."/>
            <person name="Storesund J.E."/>
            <person name="Kallscheuer N."/>
            <person name="Luecker S."/>
            <person name="Lage O.M."/>
            <person name="Pohl T."/>
            <person name="Merkel B.J."/>
            <person name="Hornburger P."/>
            <person name="Mueller R.-W."/>
            <person name="Bruemmer F."/>
            <person name="Labrenz M."/>
            <person name="Spormann A.M."/>
            <person name="Op Den Camp H."/>
            <person name="Overmann J."/>
            <person name="Amann R."/>
            <person name="Jetten M.S.M."/>
            <person name="Mascher T."/>
            <person name="Medema M.H."/>
            <person name="Devos D.P."/>
            <person name="Kaster A.-K."/>
            <person name="Ovreas L."/>
            <person name="Rohde M."/>
            <person name="Galperin M.Y."/>
            <person name="Jogler C."/>
        </authorList>
    </citation>
    <scope>NUCLEOTIDE SEQUENCE [LARGE SCALE GENOMIC DNA]</scope>
    <source>
        <strain evidence="7 8">Pan14r</strain>
    </source>
</reference>
<evidence type="ECO:0000256" key="1">
    <source>
        <dbReference type="ARBA" id="ARBA00005854"/>
    </source>
</evidence>
<dbReference type="SUPFAM" id="SSF51735">
    <property type="entry name" value="NAD(P)-binding Rossmann-fold domains"/>
    <property type="match status" value="1"/>
</dbReference>
<accession>A0A5C5Y3R5</accession>
<feature type="domain" description="D-isomer specific 2-hydroxyacid dehydrogenase NAD-binding" evidence="6">
    <location>
        <begin position="115"/>
        <end position="301"/>
    </location>
</feature>
<dbReference type="Gene3D" id="3.40.50.720">
    <property type="entry name" value="NAD(P)-binding Rossmann-like Domain"/>
    <property type="match status" value="2"/>
</dbReference>
<dbReference type="InterPro" id="IPR058205">
    <property type="entry name" value="D-LDH-like"/>
</dbReference>
<keyword evidence="3" id="KW-0520">NAD</keyword>
<dbReference type="Pfam" id="PF02826">
    <property type="entry name" value="2-Hacid_dh_C"/>
    <property type="match status" value="1"/>
</dbReference>
<dbReference type="Pfam" id="PF00389">
    <property type="entry name" value="2-Hacid_dh"/>
    <property type="match status" value="1"/>
</dbReference>
<evidence type="ECO:0000256" key="2">
    <source>
        <dbReference type="ARBA" id="ARBA00023002"/>
    </source>
</evidence>
<evidence type="ECO:0000259" key="6">
    <source>
        <dbReference type="Pfam" id="PF02826"/>
    </source>
</evidence>
<protein>
    <submittedName>
        <fullName evidence="7">D-lactate dehydrogenase</fullName>
        <ecNumber evidence="7">1.1.1.28</ecNumber>
    </submittedName>
</protein>
<dbReference type="InterPro" id="IPR006139">
    <property type="entry name" value="D-isomer_2_OHA_DH_cat_dom"/>
</dbReference>